<accession>A0A927M6P2</accession>
<sequence length="505" mass="54396">MIPQAFACSRDGLATVLLGGYDGTGSWSIAAPQMRGDDEQLLVETHEGLHHELQSSTMYGLVASLSAQLSGRGVSRYRLREAFQEMVDRSQHVHEVFATTLAAEVTGIGLARRLLAGNTAYTGHLDTGLELAGSGAPDPRRASVAAAVLRCCMAPAGVTALISGGFRSLSRAHLTADDLTPDARLERFRVVRAAAEFDRLLCDMTGAAEQDLMRACYEQTRHILDQAGLPSVAWSDQAEVAAALRAAVGAVDTDLADRLNIVTERRPLLDDGLEYDRQKVVLRDRLPVEVCVLTDAEQAGRSFGGSFACAVWMSRAVLAKQFRLPETPPLPDLVAALIDGGGSEPGVRLGLLPDGMTPGEVQTWLGPVPVVALTTHLTLSNREADARLRRSSPVFVLMDLPVAWHVDDWLRRGATVRLALTPLESPFGGVELWLAAFAIDRRPGLRFLAVGGKVGVSVLVERLRQRHGERLVIDGGFLSAEAGAVNAVLTRVFDTWHVLDQDAVE</sequence>
<dbReference type="RefSeq" id="WP_192768681.1">
    <property type="nucleotide sequence ID" value="NZ_JADBEB010000001.1"/>
</dbReference>
<keyword evidence="2" id="KW-1185">Reference proteome</keyword>
<evidence type="ECO:0000313" key="2">
    <source>
        <dbReference type="Proteomes" id="UP000649753"/>
    </source>
</evidence>
<evidence type="ECO:0000313" key="1">
    <source>
        <dbReference type="EMBL" id="MBE1489168.1"/>
    </source>
</evidence>
<dbReference type="EMBL" id="JADBEB010000001">
    <property type="protein sequence ID" value="MBE1489168.1"/>
    <property type="molecule type" value="Genomic_DNA"/>
</dbReference>
<comment type="caution">
    <text evidence="1">The sequence shown here is derived from an EMBL/GenBank/DDBJ whole genome shotgun (WGS) entry which is preliminary data.</text>
</comment>
<protein>
    <submittedName>
        <fullName evidence="1">Uncharacterized protein</fullName>
    </submittedName>
</protein>
<proteinExistence type="predicted"/>
<dbReference type="Proteomes" id="UP000649753">
    <property type="component" value="Unassembled WGS sequence"/>
</dbReference>
<reference evidence="1" key="1">
    <citation type="submission" date="2020-10" db="EMBL/GenBank/DDBJ databases">
        <title>Sequencing the genomes of 1000 actinobacteria strains.</title>
        <authorList>
            <person name="Klenk H.-P."/>
        </authorList>
    </citation>
    <scope>NUCLEOTIDE SEQUENCE</scope>
    <source>
        <strain evidence="1">DSM 46832</strain>
    </source>
</reference>
<gene>
    <name evidence="1" type="ORF">H4W31_004806</name>
</gene>
<dbReference type="AlphaFoldDB" id="A0A927M6P2"/>
<organism evidence="1 2">
    <name type="scientific">Plantactinospora soyae</name>
    <dbReference type="NCBI Taxonomy" id="1544732"/>
    <lineage>
        <taxon>Bacteria</taxon>
        <taxon>Bacillati</taxon>
        <taxon>Actinomycetota</taxon>
        <taxon>Actinomycetes</taxon>
        <taxon>Micromonosporales</taxon>
        <taxon>Micromonosporaceae</taxon>
        <taxon>Plantactinospora</taxon>
    </lineage>
</organism>
<name>A0A927M6P2_9ACTN</name>